<name>A0A1L6ZJ79_BACIA</name>
<reference evidence="1 2" key="1">
    <citation type="submission" date="2016-05" db="EMBL/GenBank/DDBJ databases">
        <title>Complete Genome and Methylome Analysis of Psychrotrophic Bacterial Isolates from Antarctic Lake Untersee.</title>
        <authorList>
            <person name="Fomenkov A."/>
            <person name="Akimov V.N."/>
            <person name="Vasilyeva L.V."/>
            <person name="Andersen D."/>
            <person name="Vincze T."/>
            <person name="Roberts R.J."/>
        </authorList>
    </citation>
    <scope>NUCLEOTIDE SEQUENCE [LARGE SCALE GENOMIC DNA]</scope>
    <source>
        <strain evidence="1 2">U14-5</strain>
    </source>
</reference>
<organism evidence="1 2">
    <name type="scientific">Bacillus safensis</name>
    <dbReference type="NCBI Taxonomy" id="561879"/>
    <lineage>
        <taxon>Bacteria</taxon>
        <taxon>Bacillati</taxon>
        <taxon>Bacillota</taxon>
        <taxon>Bacilli</taxon>
        <taxon>Bacillales</taxon>
        <taxon>Bacillaceae</taxon>
        <taxon>Bacillus</taxon>
    </lineage>
</organism>
<dbReference type="EMBL" id="CP015607">
    <property type="protein sequence ID" value="APT46567.1"/>
    <property type="molecule type" value="Genomic_DNA"/>
</dbReference>
<evidence type="ECO:0000313" key="1">
    <source>
        <dbReference type="EMBL" id="APT46567.1"/>
    </source>
</evidence>
<accession>A0A1L6ZJ79</accession>
<proteinExistence type="predicted"/>
<dbReference type="Proteomes" id="UP000185426">
    <property type="component" value="Chromosome"/>
</dbReference>
<dbReference type="RefSeq" id="WP_075622642.1">
    <property type="nucleotide sequence ID" value="NZ_CP015607.1"/>
</dbReference>
<sequence>MGFFMDKSSNLFGSRLYDGGFAAVDSKDRDDFMKRKVMANFAEGLSQKIEVTKHFDELVNADVYEARAVILTVDEYKELLKGRA</sequence>
<evidence type="ECO:0000313" key="2">
    <source>
        <dbReference type="Proteomes" id="UP000185426"/>
    </source>
</evidence>
<protein>
    <submittedName>
        <fullName evidence="1">Uncharacterized protein</fullName>
    </submittedName>
</protein>
<dbReference type="AlphaFoldDB" id="A0A1L6ZJ79"/>
<gene>
    <name evidence="1" type="ORF">BSA145_12345</name>
</gene>